<dbReference type="PROSITE" id="PS51257">
    <property type="entry name" value="PROKAR_LIPOPROTEIN"/>
    <property type="match status" value="1"/>
</dbReference>
<dbReference type="Pfam" id="PF13458">
    <property type="entry name" value="Peripla_BP_6"/>
    <property type="match status" value="1"/>
</dbReference>
<evidence type="ECO:0000256" key="5">
    <source>
        <dbReference type="SAM" id="SignalP"/>
    </source>
</evidence>
<gene>
    <name evidence="7" type="ORF">GCM10007968_23680</name>
</gene>
<keyword evidence="3 5" id="KW-0732">Signal</keyword>
<dbReference type="PANTHER" id="PTHR47151:SF2">
    <property type="entry name" value="AMINO ACID BINDING PROTEIN"/>
    <property type="match status" value="1"/>
</dbReference>
<dbReference type="CDD" id="cd06342">
    <property type="entry name" value="PBP1_ABC_LIVBP-like"/>
    <property type="match status" value="1"/>
</dbReference>
<protein>
    <submittedName>
        <fullName evidence="7">Branched chain amino acid ABC transporter substrate-binding protein</fullName>
    </submittedName>
</protein>
<keyword evidence="8" id="KW-1185">Reference proteome</keyword>
<feature type="signal peptide" evidence="5">
    <location>
        <begin position="1"/>
        <end position="29"/>
    </location>
</feature>
<dbReference type="SUPFAM" id="SSF53822">
    <property type="entry name" value="Periplasmic binding protein-like I"/>
    <property type="match status" value="1"/>
</dbReference>
<dbReference type="PRINTS" id="PR00337">
    <property type="entry name" value="LEUILEVALBP"/>
</dbReference>
<reference evidence="7" key="2">
    <citation type="submission" date="2020-09" db="EMBL/GenBank/DDBJ databases">
        <authorList>
            <person name="Sun Q."/>
            <person name="Ohkuma M."/>
        </authorList>
    </citation>
    <scope>NUCLEOTIDE SEQUENCE</scope>
    <source>
        <strain evidence="7">JCM 15325</strain>
    </source>
</reference>
<feature type="chain" id="PRO_5037022106" evidence="5">
    <location>
        <begin position="30"/>
        <end position="395"/>
    </location>
</feature>
<reference evidence="7" key="1">
    <citation type="journal article" date="2014" name="Int. J. Syst. Evol. Microbiol.">
        <title>Complete genome sequence of Corynebacterium casei LMG S-19264T (=DSM 44701T), isolated from a smear-ripened cheese.</title>
        <authorList>
            <consortium name="US DOE Joint Genome Institute (JGI-PGF)"/>
            <person name="Walter F."/>
            <person name="Albersmeier A."/>
            <person name="Kalinowski J."/>
            <person name="Ruckert C."/>
        </authorList>
    </citation>
    <scope>NUCLEOTIDE SEQUENCE</scope>
    <source>
        <strain evidence="7">JCM 15325</strain>
    </source>
</reference>
<dbReference type="InterPro" id="IPR028081">
    <property type="entry name" value="Leu-bd"/>
</dbReference>
<dbReference type="RefSeq" id="WP_188803619.1">
    <property type="nucleotide sequence ID" value="NZ_BMOK01000010.1"/>
</dbReference>
<name>A0A917W3N7_9BACL</name>
<dbReference type="Proteomes" id="UP000654670">
    <property type="component" value="Unassembled WGS sequence"/>
</dbReference>
<dbReference type="PANTHER" id="PTHR47151">
    <property type="entry name" value="LEU/ILE/VAL-BINDING ABC TRANSPORTER SUBUNIT"/>
    <property type="match status" value="1"/>
</dbReference>
<dbReference type="InterPro" id="IPR000709">
    <property type="entry name" value="Leu_Ile_Val-bd"/>
</dbReference>
<dbReference type="GO" id="GO:0006865">
    <property type="term" value="P:amino acid transport"/>
    <property type="evidence" value="ECO:0007669"/>
    <property type="project" value="UniProtKB-KW"/>
</dbReference>
<organism evidence="7 8">
    <name type="scientific">Sporolactobacillus putidus</name>
    <dbReference type="NCBI Taxonomy" id="492735"/>
    <lineage>
        <taxon>Bacteria</taxon>
        <taxon>Bacillati</taxon>
        <taxon>Bacillota</taxon>
        <taxon>Bacilli</taxon>
        <taxon>Bacillales</taxon>
        <taxon>Sporolactobacillaceae</taxon>
        <taxon>Sporolactobacillus</taxon>
    </lineage>
</organism>
<evidence type="ECO:0000256" key="4">
    <source>
        <dbReference type="ARBA" id="ARBA00022970"/>
    </source>
</evidence>
<accession>A0A917W3N7</accession>
<evidence type="ECO:0000256" key="2">
    <source>
        <dbReference type="ARBA" id="ARBA00022448"/>
    </source>
</evidence>
<dbReference type="InterPro" id="IPR028082">
    <property type="entry name" value="Peripla_BP_I"/>
</dbReference>
<comment type="caution">
    <text evidence="7">The sequence shown here is derived from an EMBL/GenBank/DDBJ whole genome shotgun (WGS) entry which is preliminary data.</text>
</comment>
<evidence type="ECO:0000313" key="7">
    <source>
        <dbReference type="EMBL" id="GGL58964.1"/>
    </source>
</evidence>
<evidence type="ECO:0000256" key="1">
    <source>
        <dbReference type="ARBA" id="ARBA00010062"/>
    </source>
</evidence>
<keyword evidence="4" id="KW-0029">Amino-acid transport</keyword>
<proteinExistence type="inferred from homology"/>
<dbReference type="Gene3D" id="3.40.50.2300">
    <property type="match status" value="2"/>
</dbReference>
<feature type="domain" description="Leucine-binding protein" evidence="6">
    <location>
        <begin position="38"/>
        <end position="380"/>
    </location>
</feature>
<dbReference type="AlphaFoldDB" id="A0A917W3N7"/>
<sequence>MKMGRLVPLFFVAVLGVGMITGCSSTTSAADSAGKTVIKIASQTPLSGSSATAGEAIKNGAQLAVNDYKKKFAAKGFDLQLAPYDDQADPKKGVANAQLMAADPQVLGVVGHYNSGVAIPSSEIYEKNNLAMVSPAATATAVTDRGLKTVNRVVARDDFQGPAGADFAVRTLKAKKIFVIQDKTAYGSGLAEQFRKRAQELGAEIVGYEGITVGEKDFSGVISQAVSKKPDLLYFGGLYTEGGQIIMQARTQGLNMPILSDDGLASSETVQIAGNAVKNVYITSTASDVTKTAKGKNFAQRYKNEFQKTIESFSAYGYDSAAVLLEGILNAIDKNGGKLPTRPQVVQTVRSTKNFNGVASKVKFDNKGDNIFAKVYIFNFDKVSYPPVQVAEMSH</sequence>
<evidence type="ECO:0000313" key="8">
    <source>
        <dbReference type="Proteomes" id="UP000654670"/>
    </source>
</evidence>
<dbReference type="EMBL" id="BMOK01000010">
    <property type="protein sequence ID" value="GGL58964.1"/>
    <property type="molecule type" value="Genomic_DNA"/>
</dbReference>
<keyword evidence="2" id="KW-0813">Transport</keyword>
<comment type="similarity">
    <text evidence="1">Belongs to the leucine-binding protein family.</text>
</comment>
<evidence type="ECO:0000256" key="3">
    <source>
        <dbReference type="ARBA" id="ARBA00022729"/>
    </source>
</evidence>
<evidence type="ECO:0000259" key="6">
    <source>
        <dbReference type="Pfam" id="PF13458"/>
    </source>
</evidence>